<dbReference type="Pfam" id="PF00085">
    <property type="entry name" value="Thioredoxin"/>
    <property type="match status" value="1"/>
</dbReference>
<keyword evidence="1" id="KW-0732">Signal</keyword>
<keyword evidence="4" id="KW-1185">Reference proteome</keyword>
<proteinExistence type="predicted"/>
<dbReference type="Proteomes" id="UP001576776">
    <property type="component" value="Unassembled WGS sequence"/>
</dbReference>
<dbReference type="SUPFAM" id="SSF52833">
    <property type="entry name" value="Thioredoxin-like"/>
    <property type="match status" value="1"/>
</dbReference>
<dbReference type="RefSeq" id="WP_413255190.1">
    <property type="nucleotide sequence ID" value="NZ_JBHFNS010000001.1"/>
</dbReference>
<evidence type="ECO:0000313" key="3">
    <source>
        <dbReference type="EMBL" id="MFB2933653.1"/>
    </source>
</evidence>
<comment type="caution">
    <text evidence="3">The sequence shown here is derived from an EMBL/GenBank/DDBJ whole genome shotgun (WGS) entry which is preliminary data.</text>
</comment>
<name>A0ABV4Y569_9CYAN</name>
<dbReference type="InterPro" id="IPR044241">
    <property type="entry name" value="TxlA/HCF164"/>
</dbReference>
<evidence type="ECO:0000256" key="1">
    <source>
        <dbReference type="SAM" id="SignalP"/>
    </source>
</evidence>
<organism evidence="3 4">
    <name type="scientific">Floridaenema fluviatile BLCC-F154</name>
    <dbReference type="NCBI Taxonomy" id="3153640"/>
    <lineage>
        <taxon>Bacteria</taxon>
        <taxon>Bacillati</taxon>
        <taxon>Cyanobacteriota</taxon>
        <taxon>Cyanophyceae</taxon>
        <taxon>Oscillatoriophycideae</taxon>
        <taxon>Aerosakkonematales</taxon>
        <taxon>Aerosakkonemataceae</taxon>
        <taxon>Floridanema</taxon>
        <taxon>Floridanema fluviatile</taxon>
    </lineage>
</organism>
<dbReference type="PROSITE" id="PS51352">
    <property type="entry name" value="THIOREDOXIN_2"/>
    <property type="match status" value="1"/>
</dbReference>
<feature type="chain" id="PRO_5046476106" evidence="1">
    <location>
        <begin position="24"/>
        <end position="169"/>
    </location>
</feature>
<dbReference type="EMBL" id="JBHFNS010000001">
    <property type="protein sequence ID" value="MFB2933653.1"/>
    <property type="molecule type" value="Genomic_DNA"/>
</dbReference>
<feature type="domain" description="Thioredoxin" evidence="2">
    <location>
        <begin position="18"/>
        <end position="167"/>
    </location>
</feature>
<protein>
    <submittedName>
        <fullName evidence="3">TlpA family protein disulfide reductase</fullName>
    </submittedName>
</protein>
<evidence type="ECO:0000313" key="4">
    <source>
        <dbReference type="Proteomes" id="UP001576776"/>
    </source>
</evidence>
<reference evidence="3 4" key="1">
    <citation type="submission" date="2024-09" db="EMBL/GenBank/DDBJ databases">
        <title>Floridaenema gen nov. (Aerosakkonemataceae, Aerosakkonematales ord. nov., Cyanobacteria) from benthic tropical and subtropical fresh waters, with the description of four new species.</title>
        <authorList>
            <person name="Moretto J.A."/>
            <person name="Berthold D.E."/>
            <person name="Lefler F.W."/>
            <person name="Huang I.-S."/>
            <person name="Laughinghouse H. IV."/>
        </authorList>
    </citation>
    <scope>NUCLEOTIDE SEQUENCE [LARGE SCALE GENOMIC DNA]</scope>
    <source>
        <strain evidence="3 4">BLCC-F154</strain>
    </source>
</reference>
<dbReference type="PANTHER" id="PTHR47353:SF1">
    <property type="entry name" value="THIOREDOXIN-LIKE PROTEIN HCF164, CHLOROPLASTIC"/>
    <property type="match status" value="1"/>
</dbReference>
<accession>A0ABV4Y569</accession>
<dbReference type="InterPro" id="IPR013766">
    <property type="entry name" value="Thioredoxin_domain"/>
</dbReference>
<dbReference type="PANTHER" id="PTHR47353">
    <property type="entry name" value="THIOREDOXIN-LIKE PROTEIN HCF164, CHLOROPLASTIC"/>
    <property type="match status" value="1"/>
</dbReference>
<evidence type="ECO:0000259" key="2">
    <source>
        <dbReference type="PROSITE" id="PS51352"/>
    </source>
</evidence>
<dbReference type="Gene3D" id="3.40.30.10">
    <property type="entry name" value="Glutaredoxin"/>
    <property type="match status" value="1"/>
</dbReference>
<sequence length="169" mass="17921">MRKSSTLWLGLCLSSLVVTVSLVAPISQKTSANASQAIAQVNPCASKGKNKNVGGPLAKQLQGKPVLVDIYATWCSACKNIAPTLSQLKQQYGGKIHVVVLDVSDKSKASQAERKARELGLGKFFAENKSQTGMVAIIDPATGNILAQHRNNANLADYTSVLNSAISQR</sequence>
<feature type="signal peptide" evidence="1">
    <location>
        <begin position="1"/>
        <end position="23"/>
    </location>
</feature>
<gene>
    <name evidence="3" type="ORF">ACE1B6_00065</name>
</gene>
<dbReference type="InterPro" id="IPR036249">
    <property type="entry name" value="Thioredoxin-like_sf"/>
</dbReference>